<evidence type="ECO:0000256" key="3">
    <source>
        <dbReference type="ARBA" id="ARBA00023163"/>
    </source>
</evidence>
<keyword evidence="2" id="KW-0238">DNA-binding</keyword>
<evidence type="ECO:0000259" key="4">
    <source>
        <dbReference type="PROSITE" id="PS50956"/>
    </source>
</evidence>
<dbReference type="GO" id="GO:0006355">
    <property type="term" value="P:regulation of DNA-templated transcription"/>
    <property type="evidence" value="ECO:0007669"/>
    <property type="project" value="UniProtKB-ARBA"/>
</dbReference>
<feature type="domain" description="HTH asnC-type" evidence="4">
    <location>
        <begin position="3"/>
        <end position="68"/>
    </location>
</feature>
<dbReference type="InterPro" id="IPR036390">
    <property type="entry name" value="WH_DNA-bd_sf"/>
</dbReference>
<dbReference type="PRINTS" id="PR00033">
    <property type="entry name" value="HTHASNC"/>
</dbReference>
<organism evidence="5 6">
    <name type="scientific">Donghicola eburneus</name>
    <dbReference type="NCBI Taxonomy" id="393278"/>
    <lineage>
        <taxon>Bacteria</taxon>
        <taxon>Pseudomonadati</taxon>
        <taxon>Pseudomonadota</taxon>
        <taxon>Alphaproteobacteria</taxon>
        <taxon>Rhodobacterales</taxon>
        <taxon>Roseobacteraceae</taxon>
        <taxon>Donghicola</taxon>
    </lineage>
</organism>
<keyword evidence="3" id="KW-0804">Transcription</keyword>
<name>A0A1M4MWW8_9RHOB</name>
<dbReference type="EMBL" id="FMJB01000041">
    <property type="protein sequence ID" value="SCM67042.1"/>
    <property type="molecule type" value="Genomic_DNA"/>
</dbReference>
<dbReference type="Gene3D" id="1.10.10.10">
    <property type="entry name" value="Winged helix-like DNA-binding domain superfamily/Winged helix DNA-binding domain"/>
    <property type="match status" value="1"/>
</dbReference>
<dbReference type="GO" id="GO:0043565">
    <property type="term" value="F:sequence-specific DNA binding"/>
    <property type="evidence" value="ECO:0007669"/>
    <property type="project" value="InterPro"/>
</dbReference>
<dbReference type="InterPro" id="IPR011008">
    <property type="entry name" value="Dimeric_a/b-barrel"/>
</dbReference>
<accession>A0A1M4MWW8</accession>
<dbReference type="InterPro" id="IPR000485">
    <property type="entry name" value="AsnC-type_HTH_dom"/>
</dbReference>
<dbReference type="InterPro" id="IPR019888">
    <property type="entry name" value="Tscrpt_reg_AsnC-like"/>
</dbReference>
<keyword evidence="1" id="KW-0805">Transcription regulation</keyword>
<dbReference type="SUPFAM" id="SSF46785">
    <property type="entry name" value="Winged helix' DNA-binding domain"/>
    <property type="match status" value="1"/>
</dbReference>
<evidence type="ECO:0000256" key="2">
    <source>
        <dbReference type="ARBA" id="ARBA00023125"/>
    </source>
</evidence>
<evidence type="ECO:0000256" key="1">
    <source>
        <dbReference type="ARBA" id="ARBA00023015"/>
    </source>
</evidence>
<protein>
    <submittedName>
        <fullName evidence="5">Putative AsnC family transcriptional regulator</fullName>
    </submittedName>
</protein>
<dbReference type="InterPro" id="IPR019887">
    <property type="entry name" value="Tscrpt_reg_AsnC/Lrp_C"/>
</dbReference>
<dbReference type="GO" id="GO:0005829">
    <property type="term" value="C:cytosol"/>
    <property type="evidence" value="ECO:0007669"/>
    <property type="project" value="TreeGrafter"/>
</dbReference>
<keyword evidence="6" id="KW-1185">Reference proteome</keyword>
<dbReference type="GO" id="GO:0043200">
    <property type="term" value="P:response to amino acid"/>
    <property type="evidence" value="ECO:0007669"/>
    <property type="project" value="TreeGrafter"/>
</dbReference>
<dbReference type="Proteomes" id="UP000184085">
    <property type="component" value="Unassembled WGS sequence"/>
</dbReference>
<dbReference type="Gene3D" id="3.30.70.920">
    <property type="match status" value="1"/>
</dbReference>
<dbReference type="CDD" id="cd00090">
    <property type="entry name" value="HTH_ARSR"/>
    <property type="match status" value="1"/>
</dbReference>
<dbReference type="SUPFAM" id="SSF54909">
    <property type="entry name" value="Dimeric alpha+beta barrel"/>
    <property type="match status" value="1"/>
</dbReference>
<dbReference type="InterPro" id="IPR036388">
    <property type="entry name" value="WH-like_DNA-bd_sf"/>
</dbReference>
<sequence length="144" mass="15519">MQLDATDLALIAALSENARMSVSTIARRIGLARTTVQARLERLEKSGVIEGYSIRLGAGARPAISGTLLVCTDPHETSAIVGRIKSLPEVKAIHSASGRYDLVIEVATDDTATLDRTLEWIGSARGVKEIESLIHLATKLERRT</sequence>
<reference evidence="6" key="1">
    <citation type="submission" date="2016-09" db="EMBL/GenBank/DDBJ databases">
        <authorList>
            <person name="Wibberg D."/>
        </authorList>
    </citation>
    <scope>NUCLEOTIDE SEQUENCE [LARGE SCALE GENOMIC DNA]</scope>
</reference>
<dbReference type="Pfam" id="PF01037">
    <property type="entry name" value="AsnC_trans_reg"/>
    <property type="match status" value="1"/>
</dbReference>
<dbReference type="SMART" id="SM00344">
    <property type="entry name" value="HTH_ASNC"/>
    <property type="match status" value="1"/>
</dbReference>
<evidence type="ECO:0000313" key="6">
    <source>
        <dbReference type="Proteomes" id="UP000184085"/>
    </source>
</evidence>
<evidence type="ECO:0000313" key="5">
    <source>
        <dbReference type="EMBL" id="SCM67042.1"/>
    </source>
</evidence>
<proteinExistence type="predicted"/>
<dbReference type="RefSeq" id="WP_072705572.1">
    <property type="nucleotide sequence ID" value="NZ_FMJB01000041.1"/>
</dbReference>
<gene>
    <name evidence="5" type="ORF">KARMA_1228</name>
</gene>
<dbReference type="PROSITE" id="PS50956">
    <property type="entry name" value="HTH_ASNC_2"/>
    <property type="match status" value="1"/>
</dbReference>
<dbReference type="PANTHER" id="PTHR30154:SF53">
    <property type="entry name" value="HTH-TYPE TRANSCRIPTIONAL REGULATOR LRPC"/>
    <property type="match status" value="1"/>
</dbReference>
<dbReference type="AlphaFoldDB" id="A0A1M4MWW8"/>
<dbReference type="Pfam" id="PF13412">
    <property type="entry name" value="HTH_24"/>
    <property type="match status" value="1"/>
</dbReference>
<dbReference type="PANTHER" id="PTHR30154">
    <property type="entry name" value="LEUCINE-RESPONSIVE REGULATORY PROTEIN"/>
    <property type="match status" value="1"/>
</dbReference>
<dbReference type="InterPro" id="IPR011991">
    <property type="entry name" value="ArsR-like_HTH"/>
</dbReference>